<keyword evidence="2" id="KW-1185">Reference proteome</keyword>
<proteinExistence type="predicted"/>
<dbReference type="Proteomes" id="UP000009183">
    <property type="component" value="Chromosome 1"/>
</dbReference>
<dbReference type="EMBL" id="FN595752">
    <property type="protein sequence ID" value="CBI27206.3"/>
    <property type="molecule type" value="Genomic_DNA"/>
</dbReference>
<accession>D7T9N5</accession>
<dbReference type="PaxDb" id="29760-VIT_01s0011g01400.t01"/>
<name>D7T9N5_VITVI</name>
<dbReference type="InParanoid" id="D7T9N5"/>
<protein>
    <submittedName>
        <fullName evidence="1">Uncharacterized protein</fullName>
    </submittedName>
</protein>
<reference evidence="2" key="1">
    <citation type="journal article" date="2007" name="Nature">
        <title>The grapevine genome sequence suggests ancestral hexaploidization in major angiosperm phyla.</title>
        <authorList>
            <consortium name="The French-Italian Public Consortium for Grapevine Genome Characterization."/>
            <person name="Jaillon O."/>
            <person name="Aury J.-M."/>
            <person name="Noel B."/>
            <person name="Policriti A."/>
            <person name="Clepet C."/>
            <person name="Casagrande A."/>
            <person name="Choisne N."/>
            <person name="Aubourg S."/>
            <person name="Vitulo N."/>
            <person name="Jubin C."/>
            <person name="Vezzi A."/>
            <person name="Legeai F."/>
            <person name="Hugueney P."/>
            <person name="Dasilva C."/>
            <person name="Horner D."/>
            <person name="Mica E."/>
            <person name="Jublot D."/>
            <person name="Poulain J."/>
            <person name="Bruyere C."/>
            <person name="Billault A."/>
            <person name="Segurens B."/>
            <person name="Gouyvenoux M."/>
            <person name="Ugarte E."/>
            <person name="Cattonaro F."/>
            <person name="Anthouard V."/>
            <person name="Vico V."/>
            <person name="Del Fabbro C."/>
            <person name="Alaux M."/>
            <person name="Di Gaspero G."/>
            <person name="Dumas V."/>
            <person name="Felice N."/>
            <person name="Paillard S."/>
            <person name="Juman I."/>
            <person name="Moroldo M."/>
            <person name="Scalabrin S."/>
            <person name="Canaguier A."/>
            <person name="Le Clainche I."/>
            <person name="Malacrida G."/>
            <person name="Durand E."/>
            <person name="Pesole G."/>
            <person name="Laucou V."/>
            <person name="Chatelet P."/>
            <person name="Merdinoglu D."/>
            <person name="Delledonne M."/>
            <person name="Pezzotti M."/>
            <person name="Lecharny A."/>
            <person name="Scarpelli C."/>
            <person name="Artiguenave F."/>
            <person name="Pe M.E."/>
            <person name="Valle G."/>
            <person name="Morgante M."/>
            <person name="Caboche M."/>
            <person name="Adam-Blondon A.-F."/>
            <person name="Weissenbach J."/>
            <person name="Quetier F."/>
            <person name="Wincker P."/>
        </authorList>
    </citation>
    <scope>NUCLEOTIDE SEQUENCE [LARGE SCALE GENOMIC DNA]</scope>
    <source>
        <strain evidence="2">cv. Pinot noir / PN40024</strain>
    </source>
</reference>
<evidence type="ECO:0000313" key="2">
    <source>
        <dbReference type="Proteomes" id="UP000009183"/>
    </source>
</evidence>
<gene>
    <name evidence="1" type="ordered locus">VIT_01s0011g01400</name>
</gene>
<organism evidence="1 2">
    <name type="scientific">Vitis vinifera</name>
    <name type="common">Grape</name>
    <dbReference type="NCBI Taxonomy" id="29760"/>
    <lineage>
        <taxon>Eukaryota</taxon>
        <taxon>Viridiplantae</taxon>
        <taxon>Streptophyta</taxon>
        <taxon>Embryophyta</taxon>
        <taxon>Tracheophyta</taxon>
        <taxon>Spermatophyta</taxon>
        <taxon>Magnoliopsida</taxon>
        <taxon>eudicotyledons</taxon>
        <taxon>Gunneridae</taxon>
        <taxon>Pentapetalae</taxon>
        <taxon>rosids</taxon>
        <taxon>Vitales</taxon>
        <taxon>Vitaceae</taxon>
        <taxon>Viteae</taxon>
        <taxon>Vitis</taxon>
    </lineage>
</organism>
<dbReference type="HOGENOM" id="CLU_2817650_0_0_1"/>
<evidence type="ECO:0000313" key="1">
    <source>
        <dbReference type="EMBL" id="CBI27206.3"/>
    </source>
</evidence>
<dbReference type="AlphaFoldDB" id="D7T9N5"/>
<sequence>MNSLTRFLDIATQNLFIRTGFFVLVQCPPCYKDMSFRINISFTEIIYVNLSEELLGIVEELQWNAKE</sequence>